<organism evidence="8 9">
    <name type="scientific">Candidatus Faeciplasma pullistercoris</name>
    <dbReference type="NCBI Taxonomy" id="2840800"/>
    <lineage>
        <taxon>Bacteria</taxon>
        <taxon>Bacillati</taxon>
        <taxon>Bacillota</taxon>
        <taxon>Clostridia</taxon>
        <taxon>Eubacteriales</taxon>
        <taxon>Oscillospiraceae</taxon>
        <taxon>Oscillospiraceae incertae sedis</taxon>
        <taxon>Candidatus Faeciplasma</taxon>
    </lineage>
</organism>
<dbReference type="Gene3D" id="3.40.50.12230">
    <property type="match status" value="1"/>
</dbReference>
<dbReference type="InterPro" id="IPR044135">
    <property type="entry name" value="Met-tRNA-FMT_C"/>
</dbReference>
<dbReference type="SUPFAM" id="SSF53328">
    <property type="entry name" value="Formyltransferase"/>
    <property type="match status" value="1"/>
</dbReference>
<dbReference type="InterPro" id="IPR036477">
    <property type="entry name" value="Formyl_transf_N_sf"/>
</dbReference>
<reference evidence="8" key="2">
    <citation type="journal article" date="2021" name="PeerJ">
        <title>Extensive microbial diversity within the chicken gut microbiome revealed by metagenomics and culture.</title>
        <authorList>
            <person name="Gilroy R."/>
            <person name="Ravi A."/>
            <person name="Getino M."/>
            <person name="Pursley I."/>
            <person name="Horton D.L."/>
            <person name="Alikhan N.F."/>
            <person name="Baker D."/>
            <person name="Gharbi K."/>
            <person name="Hall N."/>
            <person name="Watson M."/>
            <person name="Adriaenssens E.M."/>
            <person name="Foster-Nyarko E."/>
            <person name="Jarju S."/>
            <person name="Secka A."/>
            <person name="Antonio M."/>
            <person name="Oren A."/>
            <person name="Chaudhuri R.R."/>
            <person name="La Ragione R."/>
            <person name="Hildebrand F."/>
            <person name="Pallen M.J."/>
        </authorList>
    </citation>
    <scope>NUCLEOTIDE SEQUENCE</scope>
    <source>
        <strain evidence="8">CHK33-4379</strain>
    </source>
</reference>
<dbReference type="InterPro" id="IPR001555">
    <property type="entry name" value="GART_AS"/>
</dbReference>
<dbReference type="GO" id="GO:0005829">
    <property type="term" value="C:cytosol"/>
    <property type="evidence" value="ECO:0007669"/>
    <property type="project" value="TreeGrafter"/>
</dbReference>
<dbReference type="Pfam" id="PF00551">
    <property type="entry name" value="Formyl_trans_N"/>
    <property type="match status" value="1"/>
</dbReference>
<dbReference type="CDD" id="cd08704">
    <property type="entry name" value="Met_tRNA_FMT_C"/>
    <property type="match status" value="1"/>
</dbReference>
<dbReference type="PANTHER" id="PTHR11138:SF5">
    <property type="entry name" value="METHIONYL-TRNA FORMYLTRANSFERASE, MITOCHONDRIAL"/>
    <property type="match status" value="1"/>
</dbReference>
<dbReference type="Proteomes" id="UP000824136">
    <property type="component" value="Unassembled WGS sequence"/>
</dbReference>
<evidence type="ECO:0000256" key="4">
    <source>
        <dbReference type="ARBA" id="ARBA00022917"/>
    </source>
</evidence>
<dbReference type="InterPro" id="IPR005794">
    <property type="entry name" value="Fmt"/>
</dbReference>
<dbReference type="InterPro" id="IPR002376">
    <property type="entry name" value="Formyl_transf_N"/>
</dbReference>
<gene>
    <name evidence="5" type="primary">fmt</name>
    <name evidence="8" type="ORF">IAC39_08020</name>
</gene>
<dbReference type="AlphaFoldDB" id="A0A9D1GVF9"/>
<name>A0A9D1GVF9_9FIRM</name>
<dbReference type="HAMAP" id="MF_00182">
    <property type="entry name" value="Formyl_trans"/>
    <property type="match status" value="1"/>
</dbReference>
<dbReference type="SUPFAM" id="SSF50486">
    <property type="entry name" value="FMT C-terminal domain-like"/>
    <property type="match status" value="1"/>
</dbReference>
<proteinExistence type="inferred from homology"/>
<dbReference type="InterPro" id="IPR011034">
    <property type="entry name" value="Formyl_transferase-like_C_sf"/>
</dbReference>
<dbReference type="PROSITE" id="PS00373">
    <property type="entry name" value="GART"/>
    <property type="match status" value="1"/>
</dbReference>
<comment type="catalytic activity">
    <reaction evidence="5">
        <text>L-methionyl-tRNA(fMet) + (6R)-10-formyltetrahydrofolate = N-formyl-L-methionyl-tRNA(fMet) + (6S)-5,6,7,8-tetrahydrofolate + H(+)</text>
        <dbReference type="Rhea" id="RHEA:24380"/>
        <dbReference type="Rhea" id="RHEA-COMP:9952"/>
        <dbReference type="Rhea" id="RHEA-COMP:9953"/>
        <dbReference type="ChEBI" id="CHEBI:15378"/>
        <dbReference type="ChEBI" id="CHEBI:57453"/>
        <dbReference type="ChEBI" id="CHEBI:78530"/>
        <dbReference type="ChEBI" id="CHEBI:78844"/>
        <dbReference type="ChEBI" id="CHEBI:195366"/>
        <dbReference type="EC" id="2.1.2.9"/>
    </reaction>
</comment>
<dbReference type="Pfam" id="PF02911">
    <property type="entry name" value="Formyl_trans_C"/>
    <property type="match status" value="1"/>
</dbReference>
<keyword evidence="3 5" id="KW-0808">Transferase</keyword>
<keyword evidence="4 5" id="KW-0648">Protein biosynthesis</keyword>
<dbReference type="FunFam" id="3.40.50.12230:FF:000001">
    <property type="entry name" value="Methionyl-tRNA formyltransferase"/>
    <property type="match status" value="1"/>
</dbReference>
<evidence type="ECO:0000313" key="8">
    <source>
        <dbReference type="EMBL" id="HIT59637.1"/>
    </source>
</evidence>
<comment type="function">
    <text evidence="5">Attaches a formyl group to the free amino group of methionyl-tRNA(fMet). The formyl group appears to play a dual role in the initiator identity of N-formylmethionyl-tRNA by promoting its recognition by IF2 and preventing the misappropriation of this tRNA by the elongation apparatus.</text>
</comment>
<comment type="similarity">
    <text evidence="1 5">Belongs to the Fmt family.</text>
</comment>
<evidence type="ECO:0000256" key="3">
    <source>
        <dbReference type="ARBA" id="ARBA00022679"/>
    </source>
</evidence>
<feature type="domain" description="Formyl transferase C-terminal" evidence="7">
    <location>
        <begin position="206"/>
        <end position="303"/>
    </location>
</feature>
<sequence length="315" mass="34639">MKIVFMGTPDFAIPSLRSLVDAGHEVVAVFTQTDKPKGRGNKISFTPVKEFALAHNIPIYQPQSLKKETEVYTPIIKELNPDVIVVVAYGKILPKEVLDIPKCGCVNVHGSLLPKYRGAAPIQWTVLNGDRFGGVTTMLMSEGLDTGDMILKESVEVGENETSSELYERLSEVGAELLVKTLDGLESGQIVPQKQDESLACLAPMLSKDMCPIDFNMPAEEIHHRICGLSDWPCASCVLDGKRLKVYRSELVKAHSDNSKYTPGEIVNADDFTVACGSGLVRFTEVQTEGSRRMSTEDYLRGHLIKKGSILLKEV</sequence>
<dbReference type="PANTHER" id="PTHR11138">
    <property type="entry name" value="METHIONYL-TRNA FORMYLTRANSFERASE"/>
    <property type="match status" value="1"/>
</dbReference>
<dbReference type="EC" id="2.1.2.9" evidence="2 5"/>
<evidence type="ECO:0000313" key="9">
    <source>
        <dbReference type="Proteomes" id="UP000824136"/>
    </source>
</evidence>
<comment type="caution">
    <text evidence="8">The sequence shown here is derived from an EMBL/GenBank/DDBJ whole genome shotgun (WGS) entry which is preliminary data.</text>
</comment>
<dbReference type="InterPro" id="IPR041711">
    <property type="entry name" value="Met-tRNA-FMT_N"/>
</dbReference>
<protein>
    <recommendedName>
        <fullName evidence="2 5">Methionyl-tRNA formyltransferase</fullName>
        <ecNumber evidence="2 5">2.1.2.9</ecNumber>
    </recommendedName>
</protein>
<feature type="domain" description="Formyl transferase N-terminal" evidence="6">
    <location>
        <begin position="1"/>
        <end position="182"/>
    </location>
</feature>
<evidence type="ECO:0000256" key="2">
    <source>
        <dbReference type="ARBA" id="ARBA00012261"/>
    </source>
</evidence>
<dbReference type="GO" id="GO:0004479">
    <property type="term" value="F:methionyl-tRNA formyltransferase activity"/>
    <property type="evidence" value="ECO:0007669"/>
    <property type="project" value="UniProtKB-UniRule"/>
</dbReference>
<accession>A0A9D1GVF9</accession>
<evidence type="ECO:0000256" key="1">
    <source>
        <dbReference type="ARBA" id="ARBA00010699"/>
    </source>
</evidence>
<dbReference type="NCBIfam" id="TIGR00460">
    <property type="entry name" value="fmt"/>
    <property type="match status" value="1"/>
</dbReference>
<evidence type="ECO:0000259" key="6">
    <source>
        <dbReference type="Pfam" id="PF00551"/>
    </source>
</evidence>
<feature type="binding site" evidence="5">
    <location>
        <begin position="111"/>
        <end position="114"/>
    </location>
    <ligand>
        <name>(6S)-5,6,7,8-tetrahydrofolate</name>
        <dbReference type="ChEBI" id="CHEBI:57453"/>
    </ligand>
</feature>
<dbReference type="CDD" id="cd08646">
    <property type="entry name" value="FMT_core_Met-tRNA-FMT_N"/>
    <property type="match status" value="1"/>
</dbReference>
<dbReference type="InterPro" id="IPR005793">
    <property type="entry name" value="Formyl_trans_C"/>
</dbReference>
<dbReference type="EMBL" id="DVLL01000025">
    <property type="protein sequence ID" value="HIT59637.1"/>
    <property type="molecule type" value="Genomic_DNA"/>
</dbReference>
<reference evidence="8" key="1">
    <citation type="submission" date="2020-10" db="EMBL/GenBank/DDBJ databases">
        <authorList>
            <person name="Gilroy R."/>
        </authorList>
    </citation>
    <scope>NUCLEOTIDE SEQUENCE</scope>
    <source>
        <strain evidence="8">CHK33-4379</strain>
    </source>
</reference>
<evidence type="ECO:0000256" key="5">
    <source>
        <dbReference type="HAMAP-Rule" id="MF_00182"/>
    </source>
</evidence>
<evidence type="ECO:0000259" key="7">
    <source>
        <dbReference type="Pfam" id="PF02911"/>
    </source>
</evidence>